<protein>
    <submittedName>
        <fullName evidence="11">L,D-transpeptidase</fullName>
        <ecNumber evidence="11">2.-.-.-</ecNumber>
    </submittedName>
</protein>
<keyword evidence="6 9" id="KW-0133">Cell shape</keyword>
<evidence type="ECO:0000256" key="8">
    <source>
        <dbReference type="ARBA" id="ARBA00023316"/>
    </source>
</evidence>
<reference evidence="11 12" key="2">
    <citation type="submission" date="2023-12" db="EMBL/GenBank/DDBJ databases">
        <title>Description of an unclassified Opitutus bacterium of Verrucomicrobiota.</title>
        <authorList>
            <person name="Zhang D.-F."/>
        </authorList>
    </citation>
    <scope>NUCLEOTIDE SEQUENCE [LARGE SCALE GENOMIC DNA]</scope>
    <source>
        <strain evidence="11 12">WL0086</strain>
    </source>
</reference>
<evidence type="ECO:0000313" key="12">
    <source>
        <dbReference type="Proteomes" id="UP000738431"/>
    </source>
</evidence>
<evidence type="ECO:0000259" key="10">
    <source>
        <dbReference type="PROSITE" id="PS52029"/>
    </source>
</evidence>
<evidence type="ECO:0000256" key="6">
    <source>
        <dbReference type="ARBA" id="ARBA00022960"/>
    </source>
</evidence>
<reference evidence="11 12" key="1">
    <citation type="submission" date="2021-08" db="EMBL/GenBank/DDBJ databases">
        <authorList>
            <person name="Zhang D."/>
            <person name="Zhang A."/>
            <person name="Wang L."/>
        </authorList>
    </citation>
    <scope>NUCLEOTIDE SEQUENCE [LARGE SCALE GENOMIC DNA]</scope>
    <source>
        <strain evidence="11 12">WL0086</strain>
    </source>
</reference>
<dbReference type="CDD" id="cd16913">
    <property type="entry name" value="YkuD_like"/>
    <property type="match status" value="1"/>
</dbReference>
<dbReference type="RefSeq" id="WP_221032474.1">
    <property type="nucleotide sequence ID" value="NZ_CP139781.1"/>
</dbReference>
<dbReference type="Proteomes" id="UP000738431">
    <property type="component" value="Chromosome"/>
</dbReference>
<sequence>MESPWELATQSADALGIKPAERLLHVSINNQSMHLYQGADCIKRYTVSTSSRPPSNQKDSLGTPRGLHLIAERIGAGQPPGMVFKSRIPTGHHFNELSAAENEGNLVTTRILWLRGLEPGYNSGGKVDSYDRYIYIHGTNHEDRLGRPASGGCVLLSNLEMIDLYERVRPGDWVNIVN</sequence>
<evidence type="ECO:0000256" key="7">
    <source>
        <dbReference type="ARBA" id="ARBA00022984"/>
    </source>
</evidence>
<comment type="pathway">
    <text evidence="1 9">Cell wall biogenesis; peptidoglycan biosynthesis.</text>
</comment>
<dbReference type="EMBL" id="CP139781">
    <property type="protein sequence ID" value="WRQ88359.1"/>
    <property type="molecule type" value="Genomic_DNA"/>
</dbReference>
<keyword evidence="4 11" id="KW-0808">Transferase</keyword>
<evidence type="ECO:0000256" key="4">
    <source>
        <dbReference type="ARBA" id="ARBA00022679"/>
    </source>
</evidence>
<evidence type="ECO:0000313" key="11">
    <source>
        <dbReference type="EMBL" id="WRQ88359.1"/>
    </source>
</evidence>
<proteinExistence type="inferred from homology"/>
<name>A0ABZ1CCM3_9BACT</name>
<dbReference type="InterPro" id="IPR038063">
    <property type="entry name" value="Transpep_catalytic_dom"/>
</dbReference>
<dbReference type="PANTHER" id="PTHR30582:SF24">
    <property type="entry name" value="L,D-TRANSPEPTIDASE ERFK_SRFK-RELATED"/>
    <property type="match status" value="1"/>
</dbReference>
<organism evidence="11 12">
    <name type="scientific">Actomonas aquatica</name>
    <dbReference type="NCBI Taxonomy" id="2866162"/>
    <lineage>
        <taxon>Bacteria</taxon>
        <taxon>Pseudomonadati</taxon>
        <taxon>Verrucomicrobiota</taxon>
        <taxon>Opitutia</taxon>
        <taxon>Opitutales</taxon>
        <taxon>Opitutaceae</taxon>
        <taxon>Actomonas</taxon>
    </lineage>
</organism>
<accession>A0ABZ1CCM3</accession>
<feature type="active site" description="Proton donor/acceptor" evidence="9">
    <location>
        <position position="137"/>
    </location>
</feature>
<keyword evidence="5" id="KW-0378">Hydrolase</keyword>
<dbReference type="GO" id="GO:0016740">
    <property type="term" value="F:transferase activity"/>
    <property type="evidence" value="ECO:0007669"/>
    <property type="project" value="UniProtKB-KW"/>
</dbReference>
<comment type="similarity">
    <text evidence="2">Belongs to the YkuD family.</text>
</comment>
<dbReference type="Pfam" id="PF03734">
    <property type="entry name" value="YkuD"/>
    <property type="match status" value="1"/>
</dbReference>
<evidence type="ECO:0000256" key="9">
    <source>
        <dbReference type="PROSITE-ProRule" id="PRU01373"/>
    </source>
</evidence>
<keyword evidence="3" id="KW-0328">Glycosyltransferase</keyword>
<keyword evidence="12" id="KW-1185">Reference proteome</keyword>
<dbReference type="InterPro" id="IPR050979">
    <property type="entry name" value="LD-transpeptidase"/>
</dbReference>
<dbReference type="Gene3D" id="2.40.440.10">
    <property type="entry name" value="L,D-transpeptidase catalytic domain-like"/>
    <property type="match status" value="1"/>
</dbReference>
<gene>
    <name evidence="11" type="ORF">K1X11_003015</name>
</gene>
<feature type="domain" description="L,D-TPase catalytic" evidence="10">
    <location>
        <begin position="22"/>
        <end position="177"/>
    </location>
</feature>
<evidence type="ECO:0000256" key="1">
    <source>
        <dbReference type="ARBA" id="ARBA00004752"/>
    </source>
</evidence>
<evidence type="ECO:0000256" key="2">
    <source>
        <dbReference type="ARBA" id="ARBA00005992"/>
    </source>
</evidence>
<keyword evidence="8 9" id="KW-0961">Cell wall biogenesis/degradation</keyword>
<evidence type="ECO:0000256" key="5">
    <source>
        <dbReference type="ARBA" id="ARBA00022801"/>
    </source>
</evidence>
<dbReference type="EC" id="2.-.-.-" evidence="11"/>
<dbReference type="PROSITE" id="PS52029">
    <property type="entry name" value="LD_TPASE"/>
    <property type="match status" value="1"/>
</dbReference>
<dbReference type="SUPFAM" id="SSF141523">
    <property type="entry name" value="L,D-transpeptidase catalytic domain-like"/>
    <property type="match status" value="1"/>
</dbReference>
<keyword evidence="7 9" id="KW-0573">Peptidoglycan synthesis</keyword>
<dbReference type="PANTHER" id="PTHR30582">
    <property type="entry name" value="L,D-TRANSPEPTIDASE"/>
    <property type="match status" value="1"/>
</dbReference>
<evidence type="ECO:0000256" key="3">
    <source>
        <dbReference type="ARBA" id="ARBA00022676"/>
    </source>
</evidence>
<feature type="active site" description="Nucleophile" evidence="9">
    <location>
        <position position="153"/>
    </location>
</feature>
<dbReference type="InterPro" id="IPR005490">
    <property type="entry name" value="LD_TPept_cat_dom"/>
</dbReference>